<organism evidence="5 6">
    <name type="scientific">Desulfosarcina alkanivorans</name>
    <dbReference type="NCBI Taxonomy" id="571177"/>
    <lineage>
        <taxon>Bacteria</taxon>
        <taxon>Pseudomonadati</taxon>
        <taxon>Thermodesulfobacteriota</taxon>
        <taxon>Desulfobacteria</taxon>
        <taxon>Desulfobacterales</taxon>
        <taxon>Desulfosarcinaceae</taxon>
        <taxon>Desulfosarcina</taxon>
    </lineage>
</organism>
<reference evidence="5 6" key="1">
    <citation type="submission" date="2019-11" db="EMBL/GenBank/DDBJ databases">
        <title>Comparative genomics of hydrocarbon-degrading Desulfosarcina strains.</title>
        <authorList>
            <person name="Watanabe M."/>
            <person name="Kojima H."/>
            <person name="Fukui M."/>
        </authorList>
    </citation>
    <scope>NUCLEOTIDE SEQUENCE [LARGE SCALE GENOMIC DNA]</scope>
    <source>
        <strain evidence="5 6">PL12</strain>
    </source>
</reference>
<keyword evidence="6" id="KW-1185">Reference proteome</keyword>
<evidence type="ECO:0000313" key="5">
    <source>
        <dbReference type="EMBL" id="BBO70367.1"/>
    </source>
</evidence>
<dbReference type="Gene3D" id="3.20.20.70">
    <property type="entry name" value="Aldolase class I"/>
    <property type="match status" value="1"/>
</dbReference>
<dbReference type="InterPro" id="IPR008567">
    <property type="entry name" value="BKACE"/>
</dbReference>
<keyword evidence="2" id="KW-0808">Transferase</keyword>
<dbReference type="GO" id="GO:0043720">
    <property type="term" value="F:3-keto-5-aminohexanoate cleavage activity"/>
    <property type="evidence" value="ECO:0007669"/>
    <property type="project" value="InterPro"/>
</dbReference>
<dbReference type="KEGG" id="dalk:DSCA_42970"/>
<dbReference type="InterPro" id="IPR013785">
    <property type="entry name" value="Aldolase_TIM"/>
</dbReference>
<keyword evidence="3" id="KW-0479">Metal-binding</keyword>
<dbReference type="RefSeq" id="WP_155318323.1">
    <property type="nucleotide sequence ID" value="NZ_AP021874.1"/>
</dbReference>
<evidence type="ECO:0000256" key="1">
    <source>
        <dbReference type="ARBA" id="ARBA00001947"/>
    </source>
</evidence>
<protein>
    <submittedName>
        <fullName evidence="5">3-keto-5-aminohexanoate cleavage protein</fullName>
    </submittedName>
</protein>
<gene>
    <name evidence="5" type="ORF">DSCA_42970</name>
</gene>
<evidence type="ECO:0000313" key="6">
    <source>
        <dbReference type="Proteomes" id="UP000427906"/>
    </source>
</evidence>
<dbReference type="PANTHER" id="PTHR37418">
    <property type="entry name" value="3-KETO-5-AMINOHEXANOATE CLEAVAGE ENZYME-RELATED"/>
    <property type="match status" value="1"/>
</dbReference>
<sequence length="312" mass="33974">MGSPTPPKAIITAAVTGAIHTPTMSPYLPLTPEQLIDDIMSVYDAGGAVAHLHVRDPETGQPKADQEIFREVAAEVKRRCDIVLCTTTGGSLGDTVENRAKVVSSLEPELASLNAGSLNFALFHVVPKYEGLWKHEWEKQYLAGTDDFIFPNTFYTIGEFTELMSRYGTKPEFEIYDVGMINNLAYLINSGQIQTPVYLQFVLGILGGIPATVENLVYLVQTARQQIGDFEWSVCAAGRAQFAMTTHALLMGGHARVGLEDNLYLEKGVLAKSSGEQVAKLKRIAGELGVETATPAEARRILGLKGLDKVNF</sequence>
<dbReference type="PANTHER" id="PTHR37418:SF2">
    <property type="entry name" value="3-KETO-5-AMINOHEXANOATE CLEAVAGE ENZYME"/>
    <property type="match status" value="1"/>
</dbReference>
<dbReference type="Pfam" id="PF05853">
    <property type="entry name" value="BKACE"/>
    <property type="match status" value="1"/>
</dbReference>
<dbReference type="EMBL" id="AP021874">
    <property type="protein sequence ID" value="BBO70367.1"/>
    <property type="molecule type" value="Genomic_DNA"/>
</dbReference>
<dbReference type="OrthoDB" id="9155960at2"/>
<proteinExistence type="predicted"/>
<dbReference type="AlphaFoldDB" id="A0A5K7Z0L8"/>
<evidence type="ECO:0000256" key="4">
    <source>
        <dbReference type="ARBA" id="ARBA00022833"/>
    </source>
</evidence>
<accession>A0A5K7Z0L8</accession>
<name>A0A5K7Z0L8_9BACT</name>
<dbReference type="GO" id="GO:0046872">
    <property type="term" value="F:metal ion binding"/>
    <property type="evidence" value="ECO:0007669"/>
    <property type="project" value="UniProtKB-KW"/>
</dbReference>
<evidence type="ECO:0000256" key="2">
    <source>
        <dbReference type="ARBA" id="ARBA00022679"/>
    </source>
</evidence>
<dbReference type="Proteomes" id="UP000427906">
    <property type="component" value="Chromosome"/>
</dbReference>
<comment type="cofactor">
    <cofactor evidence="1">
        <name>Zn(2+)</name>
        <dbReference type="ChEBI" id="CHEBI:29105"/>
    </cofactor>
</comment>
<keyword evidence="4" id="KW-0862">Zinc</keyword>
<evidence type="ECO:0000256" key="3">
    <source>
        <dbReference type="ARBA" id="ARBA00022723"/>
    </source>
</evidence>